<dbReference type="EMBL" id="JAHUTJ010016663">
    <property type="protein sequence ID" value="MED6270011.1"/>
    <property type="molecule type" value="Genomic_DNA"/>
</dbReference>
<accession>A0ABU7D534</accession>
<comment type="caution">
    <text evidence="2">The sequence shown here is derived from an EMBL/GenBank/DDBJ whole genome shotgun (WGS) entry which is preliminary data.</text>
</comment>
<keyword evidence="1" id="KW-0472">Membrane</keyword>
<reference evidence="2 3" key="1">
    <citation type="submission" date="2021-06" db="EMBL/GenBank/DDBJ databases">
        <authorList>
            <person name="Palmer J.M."/>
        </authorList>
    </citation>
    <scope>NUCLEOTIDE SEQUENCE [LARGE SCALE GENOMIC DNA]</scope>
    <source>
        <strain evidence="2 3">CL_MEX2019</strain>
        <tissue evidence="2">Muscle</tissue>
    </source>
</reference>
<gene>
    <name evidence="2" type="ORF">CHARACLAT_005482</name>
</gene>
<dbReference type="Proteomes" id="UP001352852">
    <property type="component" value="Unassembled WGS sequence"/>
</dbReference>
<sequence length="205" mass="22547">MQLGTEPLYLHLFIYFPFHRVRWLAASFIFRRSALFFHLCHVFSVILLSIFAVRRGGGGGGGGRVCVREREEAAAVYSRHTTVVLRIFSGPSDAGDAEEGSRCPAESAIFCAVFSAVRAPVLSRLSPGSRLTRLLSVHGRRSLSLFSSSESSSTWSKVVSDAEKIVGYPTSFMSLRCLLSDELSNVAMHVRKLVGTQHPLLNTAR</sequence>
<evidence type="ECO:0000256" key="1">
    <source>
        <dbReference type="SAM" id="Phobius"/>
    </source>
</evidence>
<feature type="transmembrane region" description="Helical" evidence="1">
    <location>
        <begin position="36"/>
        <end position="54"/>
    </location>
</feature>
<name>A0ABU7D534_9TELE</name>
<evidence type="ECO:0000313" key="3">
    <source>
        <dbReference type="Proteomes" id="UP001352852"/>
    </source>
</evidence>
<proteinExistence type="predicted"/>
<evidence type="ECO:0000313" key="2">
    <source>
        <dbReference type="EMBL" id="MED6270011.1"/>
    </source>
</evidence>
<keyword evidence="1" id="KW-1133">Transmembrane helix</keyword>
<keyword evidence="3" id="KW-1185">Reference proteome</keyword>
<organism evidence="2 3">
    <name type="scientific">Characodon lateralis</name>
    <dbReference type="NCBI Taxonomy" id="208331"/>
    <lineage>
        <taxon>Eukaryota</taxon>
        <taxon>Metazoa</taxon>
        <taxon>Chordata</taxon>
        <taxon>Craniata</taxon>
        <taxon>Vertebrata</taxon>
        <taxon>Euteleostomi</taxon>
        <taxon>Actinopterygii</taxon>
        <taxon>Neopterygii</taxon>
        <taxon>Teleostei</taxon>
        <taxon>Neoteleostei</taxon>
        <taxon>Acanthomorphata</taxon>
        <taxon>Ovalentaria</taxon>
        <taxon>Atherinomorphae</taxon>
        <taxon>Cyprinodontiformes</taxon>
        <taxon>Goodeidae</taxon>
        <taxon>Characodon</taxon>
    </lineage>
</organism>
<protein>
    <submittedName>
        <fullName evidence="2">Uncharacterized protein</fullName>
    </submittedName>
</protein>
<keyword evidence="1" id="KW-0812">Transmembrane</keyword>